<evidence type="ECO:0000313" key="4">
    <source>
        <dbReference type="Proteomes" id="UP000019678"/>
    </source>
</evidence>
<proteinExistence type="predicted"/>
<feature type="signal peptide" evidence="2">
    <location>
        <begin position="1"/>
        <end position="21"/>
    </location>
</feature>
<dbReference type="Proteomes" id="UP000019678">
    <property type="component" value="Unassembled WGS sequence"/>
</dbReference>
<evidence type="ECO:0000256" key="1">
    <source>
        <dbReference type="SAM" id="MobiDB-lite"/>
    </source>
</evidence>
<sequence length="375" mass="37499">MQVRACLLALCGIALVGLAPASCVLDVEGTASETTASSGSAGEGGTGAAGGGGGGTSGTAEDCLDGIDNDGDRLTDCEDEEDCAPAAYECVPAAPEGWTGNVRAAVVPTGDAGSLPECPPGTTAEDHHATPATAPDCSTCACDWDDDQARCSPPQVTCWWGNTSCGGTSFEVFNDLVDNTCRGVNYPMPGGSCQRTGPGVVTNPGTCAPAPGAGELQTQAPFAEAARLCTSPGGGGCTDGQVCVPRAATGNADVDARVCITQEGTGACPSGWTDAEIQLYADGADSRACSPCVCGEVTCTGGFAFAYDSDDCNVVFGVLPIIQFCSDQSSYIDNNQFSVRGTAATPQPPSCDGGLGSGTVEPEGPTKLCCHQQVP</sequence>
<reference evidence="3 4" key="1">
    <citation type="submission" date="2013-05" db="EMBL/GenBank/DDBJ databases">
        <title>Genome assembly of Chondromyces apiculatus DSM 436.</title>
        <authorList>
            <person name="Sharma G."/>
            <person name="Khatri I."/>
            <person name="Kaur C."/>
            <person name="Mayilraj S."/>
            <person name="Subramanian S."/>
        </authorList>
    </citation>
    <scope>NUCLEOTIDE SEQUENCE [LARGE SCALE GENOMIC DNA]</scope>
    <source>
        <strain evidence="3 4">DSM 436</strain>
    </source>
</reference>
<accession>A0A017TCJ3</accession>
<dbReference type="STRING" id="1192034.CAP_1228"/>
<gene>
    <name evidence="3" type="ORF">CAP_1228</name>
</gene>
<comment type="caution">
    <text evidence="3">The sequence shown here is derived from an EMBL/GenBank/DDBJ whole genome shotgun (WGS) entry which is preliminary data.</text>
</comment>
<organism evidence="3 4">
    <name type="scientific">Chondromyces apiculatus DSM 436</name>
    <dbReference type="NCBI Taxonomy" id="1192034"/>
    <lineage>
        <taxon>Bacteria</taxon>
        <taxon>Pseudomonadati</taxon>
        <taxon>Myxococcota</taxon>
        <taxon>Polyangia</taxon>
        <taxon>Polyangiales</taxon>
        <taxon>Polyangiaceae</taxon>
        <taxon>Chondromyces</taxon>
    </lineage>
</organism>
<evidence type="ECO:0000313" key="3">
    <source>
        <dbReference type="EMBL" id="EYF06969.1"/>
    </source>
</evidence>
<name>A0A017TCJ3_9BACT</name>
<feature type="region of interest" description="Disordered" evidence="1">
    <location>
        <begin position="33"/>
        <end position="65"/>
    </location>
</feature>
<keyword evidence="4" id="KW-1185">Reference proteome</keyword>
<dbReference type="OrthoDB" id="5504527at2"/>
<keyword evidence="2" id="KW-0732">Signal</keyword>
<evidence type="ECO:0000256" key="2">
    <source>
        <dbReference type="SAM" id="SignalP"/>
    </source>
</evidence>
<feature type="chain" id="PRO_5001496519" evidence="2">
    <location>
        <begin position="22"/>
        <end position="375"/>
    </location>
</feature>
<dbReference type="AlphaFoldDB" id="A0A017TCJ3"/>
<protein>
    <submittedName>
        <fullName evidence="3">Uncharacterized protein</fullName>
    </submittedName>
</protein>
<feature type="compositionally biased region" description="Gly residues" evidence="1">
    <location>
        <begin position="41"/>
        <end position="57"/>
    </location>
</feature>
<dbReference type="EMBL" id="ASRX01000013">
    <property type="protein sequence ID" value="EYF06969.1"/>
    <property type="molecule type" value="Genomic_DNA"/>
</dbReference>